<evidence type="ECO:0000256" key="1">
    <source>
        <dbReference type="SAM" id="MobiDB-lite"/>
    </source>
</evidence>
<feature type="compositionally biased region" description="Polar residues" evidence="1">
    <location>
        <begin position="34"/>
        <end position="59"/>
    </location>
</feature>
<dbReference type="PANTHER" id="PTHR36789">
    <property type="entry name" value="TRANSMEMBRANE PROTEIN"/>
    <property type="match status" value="1"/>
</dbReference>
<reference evidence="3" key="1">
    <citation type="submission" date="2023-05" db="EMBL/GenBank/DDBJ databases">
        <authorList>
            <person name="Huff M."/>
        </authorList>
    </citation>
    <scope>NUCLEOTIDE SEQUENCE</scope>
</reference>
<sequence length="135" mass="14760">MLGFKPFVPSPLPLSPVLPFHNLNFCPIKPKTPKQFSLHSQNDNRDNNLSNSEYDASSKNGGGVNGRSRLNLKWTDLVLDPDPNNIVAVGLIGILTLTVVQVLWQLLVITFAILITALKYTAVAALLVCILITIL</sequence>
<keyword evidence="2" id="KW-1133">Transmembrane helix</keyword>
<accession>A0AAD2E335</accession>
<protein>
    <recommendedName>
        <fullName evidence="5">Transmembrane protein</fullName>
    </recommendedName>
</protein>
<name>A0AAD2E335_9LAMI</name>
<evidence type="ECO:0008006" key="5">
    <source>
        <dbReference type="Google" id="ProtNLM"/>
    </source>
</evidence>
<gene>
    <name evidence="3" type="ORF">FPE_LOCUS20466</name>
</gene>
<feature type="transmembrane region" description="Helical" evidence="2">
    <location>
        <begin position="86"/>
        <end position="104"/>
    </location>
</feature>
<dbReference type="AlphaFoldDB" id="A0AAD2E335"/>
<keyword evidence="4" id="KW-1185">Reference proteome</keyword>
<feature type="transmembrane region" description="Helical" evidence="2">
    <location>
        <begin position="111"/>
        <end position="134"/>
    </location>
</feature>
<keyword evidence="2" id="KW-0472">Membrane</keyword>
<feature type="region of interest" description="Disordered" evidence="1">
    <location>
        <begin position="34"/>
        <end position="62"/>
    </location>
</feature>
<dbReference type="EMBL" id="OU503047">
    <property type="protein sequence ID" value="CAI9773036.1"/>
    <property type="molecule type" value="Genomic_DNA"/>
</dbReference>
<evidence type="ECO:0000313" key="3">
    <source>
        <dbReference type="EMBL" id="CAI9773036.1"/>
    </source>
</evidence>
<dbReference type="PANTHER" id="PTHR36789:SF1">
    <property type="entry name" value="TRANSMEMBRANE PROTEIN"/>
    <property type="match status" value="1"/>
</dbReference>
<organism evidence="3 4">
    <name type="scientific">Fraxinus pennsylvanica</name>
    <dbReference type="NCBI Taxonomy" id="56036"/>
    <lineage>
        <taxon>Eukaryota</taxon>
        <taxon>Viridiplantae</taxon>
        <taxon>Streptophyta</taxon>
        <taxon>Embryophyta</taxon>
        <taxon>Tracheophyta</taxon>
        <taxon>Spermatophyta</taxon>
        <taxon>Magnoliopsida</taxon>
        <taxon>eudicotyledons</taxon>
        <taxon>Gunneridae</taxon>
        <taxon>Pentapetalae</taxon>
        <taxon>asterids</taxon>
        <taxon>lamiids</taxon>
        <taxon>Lamiales</taxon>
        <taxon>Oleaceae</taxon>
        <taxon>Oleeae</taxon>
        <taxon>Fraxinus</taxon>
    </lineage>
</organism>
<keyword evidence="2" id="KW-0812">Transmembrane</keyword>
<dbReference type="Proteomes" id="UP000834106">
    <property type="component" value="Chromosome 12"/>
</dbReference>
<evidence type="ECO:0000256" key="2">
    <source>
        <dbReference type="SAM" id="Phobius"/>
    </source>
</evidence>
<evidence type="ECO:0000313" key="4">
    <source>
        <dbReference type="Proteomes" id="UP000834106"/>
    </source>
</evidence>
<proteinExistence type="predicted"/>